<protein>
    <submittedName>
        <fullName evidence="1">Uncharacterized protein</fullName>
    </submittedName>
</protein>
<organism evidence="1 2">
    <name type="scientific">Olea europaea subsp. europaea</name>
    <dbReference type="NCBI Taxonomy" id="158383"/>
    <lineage>
        <taxon>Eukaryota</taxon>
        <taxon>Viridiplantae</taxon>
        <taxon>Streptophyta</taxon>
        <taxon>Embryophyta</taxon>
        <taxon>Tracheophyta</taxon>
        <taxon>Spermatophyta</taxon>
        <taxon>Magnoliopsida</taxon>
        <taxon>eudicotyledons</taxon>
        <taxon>Gunneridae</taxon>
        <taxon>Pentapetalae</taxon>
        <taxon>asterids</taxon>
        <taxon>lamiids</taxon>
        <taxon>Lamiales</taxon>
        <taxon>Oleaceae</taxon>
        <taxon>Oleeae</taxon>
        <taxon>Olea</taxon>
    </lineage>
</organism>
<comment type="caution">
    <text evidence="1">The sequence shown here is derived from an EMBL/GenBank/DDBJ whole genome shotgun (WGS) entry which is preliminary data.</text>
</comment>
<dbReference type="Proteomes" id="UP000594638">
    <property type="component" value="Unassembled WGS sequence"/>
</dbReference>
<dbReference type="AlphaFoldDB" id="A0A8S0QVH8"/>
<dbReference type="Gramene" id="OE9A103461T1">
    <property type="protein sequence ID" value="OE9A103461C1"/>
    <property type="gene ID" value="OE9A103461"/>
</dbReference>
<gene>
    <name evidence="1" type="ORF">OLEA9_A103461</name>
</gene>
<reference evidence="1 2" key="1">
    <citation type="submission" date="2019-12" db="EMBL/GenBank/DDBJ databases">
        <authorList>
            <person name="Alioto T."/>
            <person name="Alioto T."/>
            <person name="Gomez Garrido J."/>
        </authorList>
    </citation>
    <scope>NUCLEOTIDE SEQUENCE [LARGE SCALE GENOMIC DNA]</scope>
</reference>
<proteinExistence type="predicted"/>
<dbReference type="EMBL" id="CACTIH010001970">
    <property type="protein sequence ID" value="CAA2970326.1"/>
    <property type="molecule type" value="Genomic_DNA"/>
</dbReference>
<name>A0A8S0QVH8_OLEEU</name>
<accession>A0A8S0QVH8</accession>
<sequence>MSSTKEEIALGQIKEPFGEKASSQSALIIQESLSATPVVRLRRSSSRSRPRLVAMLVRELATVAANRMQGQLANSSQNEEVISLKRKVDVDMVADYATN</sequence>
<evidence type="ECO:0000313" key="2">
    <source>
        <dbReference type="Proteomes" id="UP000594638"/>
    </source>
</evidence>
<keyword evidence="2" id="KW-1185">Reference proteome</keyword>
<evidence type="ECO:0000313" key="1">
    <source>
        <dbReference type="EMBL" id="CAA2970326.1"/>
    </source>
</evidence>